<evidence type="ECO:0000313" key="2">
    <source>
        <dbReference type="EMBL" id="PWN29852.1"/>
    </source>
</evidence>
<dbReference type="Proteomes" id="UP000245884">
    <property type="component" value="Unassembled WGS sequence"/>
</dbReference>
<dbReference type="EMBL" id="KZ819663">
    <property type="protein sequence ID" value="PWN29852.1"/>
    <property type="molecule type" value="Genomic_DNA"/>
</dbReference>
<dbReference type="STRING" id="1569628.A0A316UX90"/>
<dbReference type="AlphaFoldDB" id="A0A316UX90"/>
<sequence length="263" mass="27718">MPAPSPTSPPLARSPDGPAPTAAPPVLPKDPTPNEIFSFYGPIKSGSERAGPPSNLIGGGYFDWYEPEKAVASPVRRDETPPVPLSQLPYPTFPAEYASCRKCEKRYPQISSCAQASSAFQNGTTIVSDPTKYYSIIKCACTDTFQSAYPQCLDCFQHTNQCWYLGTDPEGTQAPAILGNIRSLCALGSALLGGVASTNQHGRNGTYTPYDPGYYTDVGMTLGPGGYDESTGPLFSGAGGQVKMSMRAVWAAGLVALVAASLA</sequence>
<name>A0A316UX90_9BASI</name>
<evidence type="ECO:0000256" key="1">
    <source>
        <dbReference type="SAM" id="MobiDB-lite"/>
    </source>
</evidence>
<dbReference type="OrthoDB" id="3361196at2759"/>
<accession>A0A316UX90</accession>
<keyword evidence="3" id="KW-1185">Reference proteome</keyword>
<gene>
    <name evidence="2" type="ORF">BDZ90DRAFT_216463</name>
</gene>
<proteinExistence type="predicted"/>
<reference evidence="2 3" key="1">
    <citation type="journal article" date="2018" name="Mol. Biol. Evol.">
        <title>Broad Genomic Sampling Reveals a Smut Pathogenic Ancestry of the Fungal Clade Ustilaginomycotina.</title>
        <authorList>
            <person name="Kijpornyongpan T."/>
            <person name="Mondo S.J."/>
            <person name="Barry K."/>
            <person name="Sandor L."/>
            <person name="Lee J."/>
            <person name="Lipzen A."/>
            <person name="Pangilinan J."/>
            <person name="LaButti K."/>
            <person name="Hainaut M."/>
            <person name="Henrissat B."/>
            <person name="Grigoriev I.V."/>
            <person name="Spatafora J.W."/>
            <person name="Aime M.C."/>
        </authorList>
    </citation>
    <scope>NUCLEOTIDE SEQUENCE [LARGE SCALE GENOMIC DNA]</scope>
    <source>
        <strain evidence="2 3">MCA 5214</strain>
    </source>
</reference>
<organism evidence="2 3">
    <name type="scientific">Jaminaea rosea</name>
    <dbReference type="NCBI Taxonomy" id="1569628"/>
    <lineage>
        <taxon>Eukaryota</taxon>
        <taxon>Fungi</taxon>
        <taxon>Dikarya</taxon>
        <taxon>Basidiomycota</taxon>
        <taxon>Ustilaginomycotina</taxon>
        <taxon>Exobasidiomycetes</taxon>
        <taxon>Microstromatales</taxon>
        <taxon>Microstromatales incertae sedis</taxon>
        <taxon>Jaminaea</taxon>
    </lineage>
</organism>
<dbReference type="GeneID" id="37026096"/>
<feature type="compositionally biased region" description="Pro residues" evidence="1">
    <location>
        <begin position="17"/>
        <end position="31"/>
    </location>
</feature>
<feature type="region of interest" description="Disordered" evidence="1">
    <location>
        <begin position="1"/>
        <end position="52"/>
    </location>
</feature>
<dbReference type="RefSeq" id="XP_025364464.1">
    <property type="nucleotide sequence ID" value="XM_025504273.1"/>
</dbReference>
<protein>
    <submittedName>
        <fullName evidence="2">Uncharacterized protein</fullName>
    </submittedName>
</protein>
<evidence type="ECO:0000313" key="3">
    <source>
        <dbReference type="Proteomes" id="UP000245884"/>
    </source>
</evidence>